<feature type="chain" id="PRO_5001619820" description="Cellulose synthase operon C C-terminal domain-containing protein" evidence="4">
    <location>
        <begin position="28"/>
        <end position="841"/>
    </location>
</feature>
<keyword evidence="2" id="KW-0677">Repeat</keyword>
<comment type="caution">
    <text evidence="6">The sequence shown here is derived from an EMBL/GenBank/DDBJ whole genome shotgun (WGS) entry which is preliminary data.</text>
</comment>
<dbReference type="EMBL" id="ARYM01000004">
    <property type="protein sequence ID" value="KCZ99594.1"/>
    <property type="molecule type" value="Genomic_DNA"/>
</dbReference>
<evidence type="ECO:0000256" key="1">
    <source>
        <dbReference type="ARBA" id="ARBA00022729"/>
    </source>
</evidence>
<gene>
    <name evidence="6" type="ORF">HPO_04375</name>
</gene>
<dbReference type="GO" id="GO:0030244">
    <property type="term" value="P:cellulose biosynthetic process"/>
    <property type="evidence" value="ECO:0007669"/>
    <property type="project" value="InterPro"/>
</dbReference>
<feature type="signal peptide" evidence="4">
    <location>
        <begin position="1"/>
        <end position="27"/>
    </location>
</feature>
<name>A0A062VJ23_9PROT</name>
<dbReference type="InterPro" id="IPR008410">
    <property type="entry name" value="BCSC_C"/>
</dbReference>
<keyword evidence="1 4" id="KW-0732">Signal</keyword>
<evidence type="ECO:0000313" key="7">
    <source>
        <dbReference type="Proteomes" id="UP000027100"/>
    </source>
</evidence>
<dbReference type="AlphaFoldDB" id="A0A062VJ23"/>
<evidence type="ECO:0000256" key="2">
    <source>
        <dbReference type="ARBA" id="ARBA00022737"/>
    </source>
</evidence>
<organism evidence="6 7">
    <name type="scientific">Hyphomonas polymorpha PS728</name>
    <dbReference type="NCBI Taxonomy" id="1280954"/>
    <lineage>
        <taxon>Bacteria</taxon>
        <taxon>Pseudomonadati</taxon>
        <taxon>Pseudomonadota</taxon>
        <taxon>Alphaproteobacteria</taxon>
        <taxon>Hyphomonadales</taxon>
        <taxon>Hyphomonadaceae</taxon>
        <taxon>Hyphomonas</taxon>
    </lineage>
</organism>
<keyword evidence="7" id="KW-1185">Reference proteome</keyword>
<reference evidence="6 7" key="1">
    <citation type="journal article" date="2014" name="Antonie Van Leeuwenhoek">
        <title>Hyphomonas beringensis sp. nov. and Hyphomonas chukchiensis sp. nov., isolated from surface seawater of the Bering Sea and Chukchi Sea.</title>
        <authorList>
            <person name="Li C."/>
            <person name="Lai Q."/>
            <person name="Li G."/>
            <person name="Dong C."/>
            <person name="Wang J."/>
            <person name="Liao Y."/>
            <person name="Shao Z."/>
        </authorList>
    </citation>
    <scope>NUCLEOTIDE SEQUENCE [LARGE SCALE GENOMIC DNA]</scope>
    <source>
        <strain evidence="6 7">PS728</strain>
    </source>
</reference>
<dbReference type="Proteomes" id="UP000027100">
    <property type="component" value="Unassembled WGS sequence"/>
</dbReference>
<sequence>MRLLSPFLHAAAAGASFLLVAGQGAQAAPDTGREGVFPIGIPVADISEPAPAEAAPPSGPAQGDVQFVWTLGAQGRWQEAAARLRALERHHAGWQAPADILAYVANGQREYAVREALASEDWARVLSLLPAPAENRCERPFDLWARADAVEGLGRQDSLRDFYVRALTTCDNPELVAALVSRASGALDSEGLSSLVRMPALAGSEHPEIARAYAELVRADTWLRFQAAQSAGDIEAAGALAGGTGDAPLLAQAGWMFLEPEPARAAGFFRDALARGAEADARRGLILAALAAGDHAGARSAIAETPSAEGFDGLLARVDLDEARRLRQQGNWLRAAELASQSAQLDPALAGEAQLIAGGALLDASAKAYDQGDLETAGALARKAAAYPPVQRAAQMRSAWVDLQSGDAELAAATFSRLYLAAPDDESAEGFALAAQKAGKLDSAAAIARAAGGPLGAKVQAQYASAAFYQGDYLTARALAPDTYETLEGVDHTLYRQTLSLRQQDGARGENRMTGYASTTSMEVVRGVSRYEAGVTLYKIDTGADAGAGRENFAAPYLGWSREGEASLAARIGLLPVGGGADPTLTGEAAATRRFGAHMGEARVFIRPRTDSLLAFAGEDAASGGQSGRVVEAGALVRGRFDAGGGRAVQADISAAHLDGRATVSNSMISAGLSASQSIVKDGFDYLVTGPFYQYQSYDRNTNFFSAGHGGYFSPQQFHRAGWSVNARTQPLKDWMLKLDGAVAFESVREDTAPQYPLLADQGIQIGGGKSSGVAGSLDVALARRLGREVIVSANLSATASKAFEDLRAGIGLVWVPGGRAALVPSDLATDPFSPGSWIRP</sequence>
<keyword evidence="3" id="KW-0802">TPR repeat</keyword>
<dbReference type="STRING" id="1280954.HPO_04375"/>
<dbReference type="OrthoDB" id="174989at2"/>
<dbReference type="RefSeq" id="WP_035595040.1">
    <property type="nucleotide sequence ID" value="NZ_ARYM01000004.1"/>
</dbReference>
<accession>A0A062VJ23</accession>
<protein>
    <recommendedName>
        <fullName evidence="5">Cellulose synthase operon C C-terminal domain-containing protein</fullName>
    </recommendedName>
</protein>
<evidence type="ECO:0000259" key="5">
    <source>
        <dbReference type="Pfam" id="PF05420"/>
    </source>
</evidence>
<dbReference type="Pfam" id="PF05420">
    <property type="entry name" value="BCSC_C"/>
    <property type="match status" value="1"/>
</dbReference>
<evidence type="ECO:0000256" key="3">
    <source>
        <dbReference type="ARBA" id="ARBA00022803"/>
    </source>
</evidence>
<dbReference type="PATRIC" id="fig|1280954.3.peg.888"/>
<evidence type="ECO:0000256" key="4">
    <source>
        <dbReference type="SAM" id="SignalP"/>
    </source>
</evidence>
<dbReference type="GO" id="GO:0019867">
    <property type="term" value="C:outer membrane"/>
    <property type="evidence" value="ECO:0007669"/>
    <property type="project" value="InterPro"/>
</dbReference>
<dbReference type="eggNOG" id="COG3118">
    <property type="taxonomic scope" value="Bacteria"/>
</dbReference>
<feature type="domain" description="Cellulose synthase operon C C-terminal" evidence="5">
    <location>
        <begin position="547"/>
        <end position="811"/>
    </location>
</feature>
<proteinExistence type="predicted"/>
<evidence type="ECO:0000313" key="6">
    <source>
        <dbReference type="EMBL" id="KCZ99594.1"/>
    </source>
</evidence>